<name>A0A1H6PLB0_YARLL</name>
<evidence type="ECO:0000256" key="7">
    <source>
        <dbReference type="ARBA" id="ARBA00030006"/>
    </source>
</evidence>
<dbReference type="PANTHER" id="PTHR11851">
    <property type="entry name" value="METALLOPROTEASE"/>
    <property type="match status" value="1"/>
</dbReference>
<dbReference type="OMA" id="LKYHHSP"/>
<proteinExistence type="inferred from homology"/>
<dbReference type="GO" id="GO:0006627">
    <property type="term" value="P:protein processing involved in protein targeting to mitochondrion"/>
    <property type="evidence" value="ECO:0007669"/>
    <property type="project" value="TreeGrafter"/>
</dbReference>
<dbReference type="InterPro" id="IPR011765">
    <property type="entry name" value="Pept_M16_N"/>
</dbReference>
<evidence type="ECO:0000313" key="13">
    <source>
        <dbReference type="EMBL" id="AOW07130.1"/>
    </source>
</evidence>
<organism evidence="13 14">
    <name type="scientific">Yarrowia lipolytica</name>
    <name type="common">Candida lipolytica</name>
    <dbReference type="NCBI Taxonomy" id="4952"/>
    <lineage>
        <taxon>Eukaryota</taxon>
        <taxon>Fungi</taxon>
        <taxon>Dikarya</taxon>
        <taxon>Ascomycota</taxon>
        <taxon>Saccharomycotina</taxon>
        <taxon>Dipodascomycetes</taxon>
        <taxon>Dipodascales</taxon>
        <taxon>Dipodascales incertae sedis</taxon>
        <taxon>Yarrowia</taxon>
    </lineage>
</organism>
<reference evidence="13 14" key="1">
    <citation type="journal article" date="2016" name="PLoS ONE">
        <title>Sequence Assembly of Yarrowia lipolytica Strain W29/CLIB89 Shows Transposable Element Diversity.</title>
        <authorList>
            <person name="Magnan C."/>
            <person name="Yu J."/>
            <person name="Chang I."/>
            <person name="Jahn E."/>
            <person name="Kanomata Y."/>
            <person name="Wu J."/>
            <person name="Zeller M."/>
            <person name="Oakes M."/>
            <person name="Baldi P."/>
            <person name="Sandmeyer S."/>
        </authorList>
    </citation>
    <scope>NUCLEOTIDE SEQUENCE [LARGE SCALE GENOMIC DNA]</scope>
    <source>
        <strain evidence="14">CLIB89(W29)</strain>
    </source>
</reference>
<feature type="compositionally biased region" description="Basic and acidic residues" evidence="10">
    <location>
        <begin position="498"/>
        <end position="507"/>
    </location>
</feature>
<dbReference type="InterPro" id="IPR050361">
    <property type="entry name" value="MPP/UQCRC_Complex"/>
</dbReference>
<gene>
    <name evidence="13" type="ORF">YALI1_F17949g</name>
</gene>
<dbReference type="RefSeq" id="XP_505372.3">
    <property type="nucleotide sequence ID" value="XM_505372.3"/>
</dbReference>
<dbReference type="InterPro" id="IPR007863">
    <property type="entry name" value="Peptidase_M16_C"/>
</dbReference>
<evidence type="ECO:0000256" key="3">
    <source>
        <dbReference type="ARBA" id="ARBA00007261"/>
    </source>
</evidence>
<evidence type="ECO:0000256" key="5">
    <source>
        <dbReference type="ARBA" id="ARBA00022946"/>
    </source>
</evidence>
<evidence type="ECO:0000256" key="10">
    <source>
        <dbReference type="SAM" id="MobiDB-lite"/>
    </source>
</evidence>
<evidence type="ECO:0000256" key="6">
    <source>
        <dbReference type="ARBA" id="ARBA00023128"/>
    </source>
</evidence>
<dbReference type="EMBL" id="CP017558">
    <property type="protein sequence ID" value="AOW07130.1"/>
    <property type="molecule type" value="Genomic_DNA"/>
</dbReference>
<sequence length="507" mass="56172">MKFQLGYYRNKTHTKKMLRGIKRVPRLNVGASKRLYSTEAGDTKIHTLSNGLRVAVRPSPGFFSALGLYVDAGSRFEPRNLSGVSHIMDRLAFKQATQRRSADEVADTIESLGGNFFGSSARESIIYQATVFNKDVETALALLAESVIVPQITEEDVGEKKKTMEFELDQLWKEPSLILPEVVHMTAYDGTLGNPLVCPYEQLPHINARAVNEYRDLFYHPERFVLGFVGVPEENAIELAEKYFGWMKRSDKQLENPASVYVGGEQFMDAADTEFAHIHVAYEGLPADDPDVYALSCLQTLLGGGGSFSAGGPGKGMYSRLYLNVLNRFGYIESCQAFNYHHSDSGIFGISASCVPNAAPYMADVIGRQLALTFTEGEGSLTHQEVERAKNQLRSSLLMQLESKVVQLDDMGRQIQLHGRTVPVTEMCKNIENLTVKDIKRVAQRVLTGNSNNPGNGSGKPTVVMNGVRAWFGDVELVLAKYGLGKQSKGGIHTSSRARNEARKNWW</sequence>
<comment type="function">
    <text evidence="1">Substrate recognition and binding subunit of the essential mitochondrial processing protease (MPP), which cleaves the mitochondrial sequence off newly imported precursors proteins.</text>
</comment>
<evidence type="ECO:0000256" key="2">
    <source>
        <dbReference type="ARBA" id="ARBA00004305"/>
    </source>
</evidence>
<dbReference type="SUPFAM" id="SSF63411">
    <property type="entry name" value="LuxS/MPP-like metallohydrolase"/>
    <property type="match status" value="2"/>
</dbReference>
<accession>A0A1H6PLB0</accession>
<evidence type="ECO:0000259" key="11">
    <source>
        <dbReference type="Pfam" id="PF00675"/>
    </source>
</evidence>
<dbReference type="Pfam" id="PF05193">
    <property type="entry name" value="Peptidase_M16_C"/>
    <property type="match status" value="1"/>
</dbReference>
<evidence type="ECO:0000256" key="4">
    <source>
        <dbReference type="ARBA" id="ARBA00016741"/>
    </source>
</evidence>
<evidence type="ECO:0000256" key="8">
    <source>
        <dbReference type="ARBA" id="ARBA00032315"/>
    </source>
</evidence>
<dbReference type="VEuPathDB" id="FungiDB:YALI0_F13409g"/>
<dbReference type="FunFam" id="3.30.830.10:FF:000032">
    <property type="entry name" value="Mitochondrial processing peptidase, alpha subunit"/>
    <property type="match status" value="1"/>
</dbReference>
<dbReference type="VEuPathDB" id="FungiDB:YALI1_F17949g"/>
<dbReference type="GeneID" id="2907879"/>
<dbReference type="KEGG" id="yli:2907879"/>
<feature type="region of interest" description="Disordered" evidence="10">
    <location>
        <begin position="488"/>
        <end position="507"/>
    </location>
</feature>
<evidence type="ECO:0000259" key="12">
    <source>
        <dbReference type="Pfam" id="PF05193"/>
    </source>
</evidence>
<dbReference type="GO" id="GO:0046872">
    <property type="term" value="F:metal ion binding"/>
    <property type="evidence" value="ECO:0007669"/>
    <property type="project" value="InterPro"/>
</dbReference>
<keyword evidence="6" id="KW-0496">Mitochondrion</keyword>
<comment type="subcellular location">
    <subcellularLocation>
        <location evidence="2">Mitochondrion matrix</location>
    </subcellularLocation>
</comment>
<dbReference type="GO" id="GO:0005759">
    <property type="term" value="C:mitochondrial matrix"/>
    <property type="evidence" value="ECO:0007669"/>
    <property type="project" value="UniProtKB-SubCell"/>
</dbReference>
<dbReference type="eggNOG" id="KOG2067">
    <property type="taxonomic scope" value="Eukaryota"/>
</dbReference>
<dbReference type="Gene3D" id="3.30.830.10">
    <property type="entry name" value="Metalloenzyme, LuxS/M16 peptidase-like"/>
    <property type="match status" value="2"/>
</dbReference>
<evidence type="ECO:0000256" key="1">
    <source>
        <dbReference type="ARBA" id="ARBA00002123"/>
    </source>
</evidence>
<feature type="domain" description="Peptidase M16 N-terminal" evidence="11">
    <location>
        <begin position="54"/>
        <end position="199"/>
    </location>
</feature>
<evidence type="ECO:0000313" key="14">
    <source>
        <dbReference type="Proteomes" id="UP000182444"/>
    </source>
</evidence>
<dbReference type="FunFam" id="3.30.830.10:FF:000023">
    <property type="entry name" value="Mitochondrial processing peptidase alpha subunit"/>
    <property type="match status" value="1"/>
</dbReference>
<dbReference type="PANTHER" id="PTHR11851:SF49">
    <property type="entry name" value="MITOCHONDRIAL-PROCESSING PEPTIDASE SUBUNIT ALPHA"/>
    <property type="match status" value="1"/>
</dbReference>
<keyword evidence="5" id="KW-0809">Transit peptide</keyword>
<feature type="domain" description="Peptidase M16 C-terminal" evidence="12">
    <location>
        <begin position="206"/>
        <end position="393"/>
    </location>
</feature>
<dbReference type="Pfam" id="PF00675">
    <property type="entry name" value="Peptidase_M16"/>
    <property type="match status" value="1"/>
</dbReference>
<dbReference type="InterPro" id="IPR011249">
    <property type="entry name" value="Metalloenz_LuxS/M16"/>
</dbReference>
<evidence type="ECO:0000256" key="9">
    <source>
        <dbReference type="ARBA" id="ARBA00083075"/>
    </source>
</evidence>
<dbReference type="Proteomes" id="UP000182444">
    <property type="component" value="Chromosome 1F"/>
</dbReference>
<comment type="similarity">
    <text evidence="3">Belongs to the peptidase M16 family.</text>
</comment>
<dbReference type="AlphaFoldDB" id="A0A1H6PLB0"/>
<protein>
    <recommendedName>
        <fullName evidence="4">Mitochondrial-processing peptidase subunit alpha</fullName>
    </recommendedName>
    <alternativeName>
        <fullName evidence="7">Alpha-MPP</fullName>
    </alternativeName>
    <alternativeName>
        <fullName evidence="8">Inactive zinc metalloprotease alpha</fullName>
    </alternativeName>
    <alternativeName>
        <fullName evidence="9">Matrix processing peptidase</fullName>
    </alternativeName>
</protein>